<keyword evidence="1" id="KW-0472">Membrane</keyword>
<feature type="transmembrane region" description="Helical" evidence="1">
    <location>
        <begin position="68"/>
        <end position="88"/>
    </location>
</feature>
<dbReference type="Proteomes" id="UP000199397">
    <property type="component" value="Unassembled WGS sequence"/>
</dbReference>
<feature type="transmembrane region" description="Helical" evidence="1">
    <location>
        <begin position="257"/>
        <end position="280"/>
    </location>
</feature>
<accession>A0A1H4GM07</accession>
<evidence type="ECO:0000313" key="3">
    <source>
        <dbReference type="Proteomes" id="UP000199397"/>
    </source>
</evidence>
<dbReference type="STRING" id="525918.SAMN05660964_03566"/>
<protein>
    <submittedName>
        <fullName evidence="2">Uncharacterized protein</fullName>
    </submittedName>
</protein>
<name>A0A1H4GM07_9GAMM</name>
<dbReference type="OrthoDB" id="5627244at2"/>
<sequence>MKLNDLLKTSGNDSDLIFNDKHRAIKNYRLMQWAKWATFGLYIVAVFMLYVADVWGIGSFIEQKSNDWVALIVFSAIAFVLAFFLASSKEAVYEDIALHRAEGYKLKTSQIVAMGLFLTSGLLFEMFSTSNNQQHIANSAAEGSSMMKEVTGSNVTLSTGSTALTQDLQAAQMRLADCKVRMEKALAKGKTYDCAQSEANVAAVRESMQMANAMANDTNAAALNAKTDAMFKVREHFDKPMFKEIGKVAGTDNNGGMLIVIGVLIFIFECQHIMALFAYANALRRIKGNGGKPNTIQSQGNNGYGIAPPLSPFDSAKMSVAEYAAKVEAGLKSSPEVIATEYARAQHGRNQQMEAMGNAAKTIGDKLDSMSGKPDRWRSDAPVIKEAQGFKQSPDQAANVSKLYQSEMAKHEAGKVFNDESPTPPIKHQSVAETIRALVDAVKKSGSQSEADIQVAVFNGYQKLFNPADLDDGDLLKVAAKIAKSTAPAMPFNQRTGATGLQNPVLGTAEEHYSLPLPTTTLPFQKTVSDTVPPTVPARCETVADTVPARSQNGSGETVQNGLTGEAKRAEIDLYPQWIAKVSDKEITPGARDCKRFISQSTKSNDDKTGLTVQEMGRIWLNWNQRALQDGILKANPDYSNGKPKYILA</sequence>
<keyword evidence="1" id="KW-1133">Transmembrane helix</keyword>
<dbReference type="AlphaFoldDB" id="A0A1H4GM07"/>
<gene>
    <name evidence="2" type="ORF">SAMN05660964_03566</name>
</gene>
<reference evidence="2 3" key="1">
    <citation type="submission" date="2016-10" db="EMBL/GenBank/DDBJ databases">
        <authorList>
            <person name="de Groot N.N."/>
        </authorList>
    </citation>
    <scope>NUCLEOTIDE SEQUENCE [LARGE SCALE GENOMIC DNA]</scope>
    <source>
        <strain evidence="2 3">DSM 21228</strain>
    </source>
</reference>
<dbReference type="RefSeq" id="WP_093070825.1">
    <property type="nucleotide sequence ID" value="NZ_FNQP01000036.1"/>
</dbReference>
<keyword evidence="1" id="KW-0812">Transmembrane</keyword>
<proteinExistence type="predicted"/>
<organism evidence="2 3">
    <name type="scientific">Thiothrix caldifontis</name>
    <dbReference type="NCBI Taxonomy" id="525918"/>
    <lineage>
        <taxon>Bacteria</taxon>
        <taxon>Pseudomonadati</taxon>
        <taxon>Pseudomonadota</taxon>
        <taxon>Gammaproteobacteria</taxon>
        <taxon>Thiotrichales</taxon>
        <taxon>Thiotrichaceae</taxon>
        <taxon>Thiothrix</taxon>
    </lineage>
</organism>
<dbReference type="EMBL" id="FNQP01000036">
    <property type="protein sequence ID" value="SEB10537.1"/>
    <property type="molecule type" value="Genomic_DNA"/>
</dbReference>
<evidence type="ECO:0000256" key="1">
    <source>
        <dbReference type="SAM" id="Phobius"/>
    </source>
</evidence>
<keyword evidence="3" id="KW-1185">Reference proteome</keyword>
<evidence type="ECO:0000313" key="2">
    <source>
        <dbReference type="EMBL" id="SEB10537.1"/>
    </source>
</evidence>
<feature type="transmembrane region" description="Helical" evidence="1">
    <location>
        <begin position="36"/>
        <end position="56"/>
    </location>
</feature>